<evidence type="ECO:0000313" key="2">
    <source>
        <dbReference type="EMBL" id="KAJ6258025.1"/>
    </source>
</evidence>
<proteinExistence type="predicted"/>
<comment type="caution">
    <text evidence="2">The sequence shown here is derived from an EMBL/GenBank/DDBJ whole genome shotgun (WGS) entry which is preliminary data.</text>
</comment>
<organism evidence="2 3">
    <name type="scientific">Drechslerella dactyloides</name>
    <name type="common">Nematode-trapping fungus</name>
    <name type="synonym">Arthrobotrys dactyloides</name>
    <dbReference type="NCBI Taxonomy" id="74499"/>
    <lineage>
        <taxon>Eukaryota</taxon>
        <taxon>Fungi</taxon>
        <taxon>Dikarya</taxon>
        <taxon>Ascomycota</taxon>
        <taxon>Pezizomycotina</taxon>
        <taxon>Orbiliomycetes</taxon>
        <taxon>Orbiliales</taxon>
        <taxon>Orbiliaceae</taxon>
        <taxon>Drechslerella</taxon>
    </lineage>
</organism>
<dbReference type="AlphaFoldDB" id="A0AAD6NH09"/>
<name>A0AAD6NH09_DREDA</name>
<feature type="compositionally biased region" description="Low complexity" evidence="1">
    <location>
        <begin position="58"/>
        <end position="69"/>
    </location>
</feature>
<feature type="compositionally biased region" description="Basic and acidic residues" evidence="1">
    <location>
        <begin position="72"/>
        <end position="81"/>
    </location>
</feature>
<dbReference type="Proteomes" id="UP001221413">
    <property type="component" value="Unassembled WGS sequence"/>
</dbReference>
<evidence type="ECO:0000313" key="3">
    <source>
        <dbReference type="Proteomes" id="UP001221413"/>
    </source>
</evidence>
<gene>
    <name evidence="2" type="ORF">Dda_6937</name>
</gene>
<feature type="region of interest" description="Disordered" evidence="1">
    <location>
        <begin position="41"/>
        <end position="81"/>
    </location>
</feature>
<dbReference type="EMBL" id="JAQGDS010000009">
    <property type="protein sequence ID" value="KAJ6258025.1"/>
    <property type="molecule type" value="Genomic_DNA"/>
</dbReference>
<protein>
    <submittedName>
        <fullName evidence="2">Uncharacterized protein</fullName>
    </submittedName>
</protein>
<reference evidence="2" key="1">
    <citation type="submission" date="2023-01" db="EMBL/GenBank/DDBJ databases">
        <title>The chitinases involved in constricting ring structure development in the nematode-trapping fungus Drechslerella dactyloides.</title>
        <authorList>
            <person name="Wang R."/>
            <person name="Zhang L."/>
            <person name="Tang P."/>
            <person name="Li S."/>
            <person name="Liang L."/>
        </authorList>
    </citation>
    <scope>NUCLEOTIDE SEQUENCE</scope>
    <source>
        <strain evidence="2">YMF1.00031</strain>
    </source>
</reference>
<evidence type="ECO:0000256" key="1">
    <source>
        <dbReference type="SAM" id="MobiDB-lite"/>
    </source>
</evidence>
<keyword evidence="3" id="KW-1185">Reference proteome</keyword>
<sequence>MSHNRPGRPRLTKARILNDREVEYLWGDKALELDEKAVKEANKPKGGHKAIINENNNDDNNAGDGTDAYDTAEEKLCSVNQ</sequence>
<accession>A0AAD6NH09</accession>